<evidence type="ECO:0008006" key="2">
    <source>
        <dbReference type="Google" id="ProtNLM"/>
    </source>
</evidence>
<dbReference type="InterPro" id="IPR011990">
    <property type="entry name" value="TPR-like_helical_dom_sf"/>
</dbReference>
<sequence>MILMDKDEEYIEDVAASSGTYEMQYKKALTTLKEGDSALGRVAMYRLARLGDKPENPLGFGKAHLWVAQEKLANFDANFIWSFPVESEGGEAAEIPPLDQSEEVITAQRHLQHAIGLNPEIESAYILLAASYTAQGKRNQAVDVLLSAVTSEVAPHPELHVPLANVLAMPGENLALEERAWHLFSTYGQSRSSDVADKVSYVLSALILKKDENAEATLRRLEAQFPTAKKVAKRGEDETGYEQAKALRMAYHYHRAIRQYKEIKDRSSEGFQPVISELQKVLDAKPGNKAAIQALSSMAARVPTLRERVQGIVQKSLTEVESTNVETKADTSLALALSLDRNDPARSTYLERAISEDSKNGEAMLVLAEDLVAKSSPEVRKIEKLVENAMKHVSQDKRARCLKLLGFADVRNKKWKEAIVHLEQAMGGIDDKREIHQWLAEAYEALGQIEIAALHRAKLTQ</sequence>
<dbReference type="Gene3D" id="1.25.40.10">
    <property type="entry name" value="Tetratricopeptide repeat domain"/>
    <property type="match status" value="2"/>
</dbReference>
<dbReference type="KEGG" id="osu:NT6N_27010"/>
<name>A0AAT9FNR5_9BACT</name>
<accession>A0AAT9FNR5</accession>
<dbReference type="AlphaFoldDB" id="A0AAT9FNR5"/>
<protein>
    <recommendedName>
        <fullName evidence="2">Tetratricopeptide repeat protein</fullName>
    </recommendedName>
</protein>
<proteinExistence type="predicted"/>
<dbReference type="SUPFAM" id="SSF48452">
    <property type="entry name" value="TPR-like"/>
    <property type="match status" value="1"/>
</dbReference>
<dbReference type="EMBL" id="AP026866">
    <property type="protein sequence ID" value="BDS07661.1"/>
    <property type="molecule type" value="Genomic_DNA"/>
</dbReference>
<organism evidence="1">
    <name type="scientific">Oceaniferula spumae</name>
    <dbReference type="NCBI Taxonomy" id="2979115"/>
    <lineage>
        <taxon>Bacteria</taxon>
        <taxon>Pseudomonadati</taxon>
        <taxon>Verrucomicrobiota</taxon>
        <taxon>Verrucomicrobiia</taxon>
        <taxon>Verrucomicrobiales</taxon>
        <taxon>Verrucomicrobiaceae</taxon>
        <taxon>Oceaniferula</taxon>
    </lineage>
</organism>
<reference evidence="1" key="1">
    <citation type="submission" date="2024-07" db="EMBL/GenBank/DDBJ databases">
        <title>Complete genome sequence of Verrucomicrobiaceae bacterium NT6N.</title>
        <authorList>
            <person name="Huang C."/>
            <person name="Takami H."/>
            <person name="Hamasaki K."/>
        </authorList>
    </citation>
    <scope>NUCLEOTIDE SEQUENCE</scope>
    <source>
        <strain evidence="1">NT6N</strain>
    </source>
</reference>
<gene>
    <name evidence="1" type="ORF">NT6N_27010</name>
</gene>
<evidence type="ECO:0000313" key="1">
    <source>
        <dbReference type="EMBL" id="BDS07661.1"/>
    </source>
</evidence>